<name>A0A7C8IZQ7_9PEZI</name>
<dbReference type="Gene3D" id="3.40.50.720">
    <property type="entry name" value="NAD(P)-binding Rossmann-like Domain"/>
    <property type="match status" value="1"/>
</dbReference>
<proteinExistence type="predicted"/>
<dbReference type="PANTHER" id="PTHR45458:SF1">
    <property type="entry name" value="SHORT CHAIN DEHYDROGENASE"/>
    <property type="match status" value="1"/>
</dbReference>
<keyword evidence="2" id="KW-1185">Reference proteome</keyword>
<dbReference type="GO" id="GO:0016616">
    <property type="term" value="F:oxidoreductase activity, acting on the CH-OH group of donors, NAD or NADP as acceptor"/>
    <property type="evidence" value="ECO:0007669"/>
    <property type="project" value="TreeGrafter"/>
</dbReference>
<comment type="caution">
    <text evidence="1">The sequence shown here is derived from an EMBL/GenBank/DDBJ whole genome shotgun (WGS) entry which is preliminary data.</text>
</comment>
<dbReference type="AlphaFoldDB" id="A0A7C8IZQ7"/>
<dbReference type="InterPro" id="IPR036291">
    <property type="entry name" value="NAD(P)-bd_dom_sf"/>
</dbReference>
<gene>
    <name evidence="1" type="ORF">GQX73_g307</name>
</gene>
<dbReference type="Proteomes" id="UP000481858">
    <property type="component" value="Unassembled WGS sequence"/>
</dbReference>
<evidence type="ECO:0000313" key="1">
    <source>
        <dbReference type="EMBL" id="KAF2973205.1"/>
    </source>
</evidence>
<sequence length="145" mass="16083">MPWEQVDGLFSSRNQQLKATNSEIVKIDYEREDTIIAAAKALDGTDLDVLVNCADPDYDGESVGYRMAKVAINAQTKTLAIDFKTAGLPVTTMAIDPGFIKTRLTGFRGNVDIKESRDGMYKLIEGLTPEISGSFYKWNGKELPW</sequence>
<dbReference type="InParanoid" id="A0A7C8IZQ7"/>
<dbReference type="PANTHER" id="PTHR45458">
    <property type="entry name" value="SHORT-CHAIN DEHYDROGENASE/REDUCTASE SDR"/>
    <property type="match status" value="1"/>
</dbReference>
<protein>
    <submittedName>
        <fullName evidence="1">Uncharacterized protein</fullName>
    </submittedName>
</protein>
<evidence type="ECO:0000313" key="2">
    <source>
        <dbReference type="Proteomes" id="UP000481858"/>
    </source>
</evidence>
<dbReference type="InterPro" id="IPR052184">
    <property type="entry name" value="SDR_enzymes"/>
</dbReference>
<dbReference type="SUPFAM" id="SSF51735">
    <property type="entry name" value="NAD(P)-binding Rossmann-fold domains"/>
    <property type="match status" value="1"/>
</dbReference>
<dbReference type="EMBL" id="WUBL01000002">
    <property type="protein sequence ID" value="KAF2973205.1"/>
    <property type="molecule type" value="Genomic_DNA"/>
</dbReference>
<dbReference type="OrthoDB" id="5296at2759"/>
<reference evidence="1 2" key="1">
    <citation type="submission" date="2019-12" db="EMBL/GenBank/DDBJ databases">
        <title>Draft genome sequence of the ascomycete Xylaria multiplex DSM 110363.</title>
        <authorList>
            <person name="Buettner E."/>
            <person name="Kellner H."/>
        </authorList>
    </citation>
    <scope>NUCLEOTIDE SEQUENCE [LARGE SCALE GENOMIC DNA]</scope>
    <source>
        <strain evidence="1 2">DSM 110363</strain>
    </source>
</reference>
<organism evidence="1 2">
    <name type="scientific">Xylaria multiplex</name>
    <dbReference type="NCBI Taxonomy" id="323545"/>
    <lineage>
        <taxon>Eukaryota</taxon>
        <taxon>Fungi</taxon>
        <taxon>Dikarya</taxon>
        <taxon>Ascomycota</taxon>
        <taxon>Pezizomycotina</taxon>
        <taxon>Sordariomycetes</taxon>
        <taxon>Xylariomycetidae</taxon>
        <taxon>Xylariales</taxon>
        <taxon>Xylariaceae</taxon>
        <taxon>Xylaria</taxon>
    </lineage>
</organism>
<accession>A0A7C8IZQ7</accession>